<dbReference type="GO" id="GO:0005524">
    <property type="term" value="F:ATP binding"/>
    <property type="evidence" value="ECO:0007669"/>
    <property type="project" value="UniProtKB-KW"/>
</dbReference>
<dbReference type="Gene3D" id="3.40.50.300">
    <property type="entry name" value="P-loop containing nucleotide triphosphate hydrolases"/>
    <property type="match status" value="1"/>
</dbReference>
<feature type="domain" description="Disease resistance protein winged helix" evidence="9">
    <location>
        <begin position="434"/>
        <end position="505"/>
    </location>
</feature>
<dbReference type="SUPFAM" id="SSF52058">
    <property type="entry name" value="L domain-like"/>
    <property type="match status" value="2"/>
</dbReference>
<organism evidence="11 12">
    <name type="scientific">Perilla frutescens var. hirtella</name>
    <name type="common">Perilla citriodora</name>
    <name type="synonym">Perilla setoyensis</name>
    <dbReference type="NCBI Taxonomy" id="608512"/>
    <lineage>
        <taxon>Eukaryota</taxon>
        <taxon>Viridiplantae</taxon>
        <taxon>Streptophyta</taxon>
        <taxon>Embryophyta</taxon>
        <taxon>Tracheophyta</taxon>
        <taxon>Spermatophyta</taxon>
        <taxon>Magnoliopsida</taxon>
        <taxon>eudicotyledons</taxon>
        <taxon>Gunneridae</taxon>
        <taxon>Pentapetalae</taxon>
        <taxon>asterids</taxon>
        <taxon>lamiids</taxon>
        <taxon>Lamiales</taxon>
        <taxon>Lamiaceae</taxon>
        <taxon>Nepetoideae</taxon>
        <taxon>Elsholtzieae</taxon>
        <taxon>Perilla</taxon>
    </lineage>
</organism>
<name>A0AAD4P3W0_PERFH</name>
<dbReference type="Pfam" id="PF23559">
    <property type="entry name" value="WHD_DRP"/>
    <property type="match status" value="1"/>
</dbReference>
<feature type="domain" description="Disease resistance N-terminal" evidence="8">
    <location>
        <begin position="17"/>
        <end position="108"/>
    </location>
</feature>
<comment type="caution">
    <text evidence="11">The sequence shown here is derived from an EMBL/GenBank/DDBJ whole genome shotgun (WGS) entry which is preliminary data.</text>
</comment>
<dbReference type="FunFam" id="1.10.10.10:FF:000322">
    <property type="entry name" value="Probable disease resistance protein At1g63360"/>
    <property type="match status" value="1"/>
</dbReference>
<keyword evidence="3" id="KW-0677">Repeat</keyword>
<evidence type="ECO:0000256" key="3">
    <source>
        <dbReference type="ARBA" id="ARBA00022737"/>
    </source>
</evidence>
<evidence type="ECO:0000259" key="7">
    <source>
        <dbReference type="Pfam" id="PF00931"/>
    </source>
</evidence>
<dbReference type="InterPro" id="IPR042197">
    <property type="entry name" value="Apaf_helical"/>
</dbReference>
<dbReference type="InterPro" id="IPR032675">
    <property type="entry name" value="LRR_dom_sf"/>
</dbReference>
<accession>A0AAD4P3W0</accession>
<feature type="domain" description="NB-ARC" evidence="7">
    <location>
        <begin position="183"/>
        <end position="349"/>
    </location>
</feature>
<evidence type="ECO:0000313" key="12">
    <source>
        <dbReference type="Proteomes" id="UP001190926"/>
    </source>
</evidence>
<dbReference type="Proteomes" id="UP001190926">
    <property type="component" value="Unassembled WGS sequence"/>
</dbReference>
<evidence type="ECO:0000256" key="6">
    <source>
        <dbReference type="ARBA" id="ARBA00022840"/>
    </source>
</evidence>
<dbReference type="InterPro" id="IPR027417">
    <property type="entry name" value="P-loop_NTPase"/>
</dbReference>
<evidence type="ECO:0000259" key="9">
    <source>
        <dbReference type="Pfam" id="PF23559"/>
    </source>
</evidence>
<evidence type="ECO:0000256" key="1">
    <source>
        <dbReference type="ARBA" id="ARBA00008894"/>
    </source>
</evidence>
<dbReference type="InterPro" id="IPR056789">
    <property type="entry name" value="LRR_R13L1-DRL21"/>
</dbReference>
<dbReference type="GO" id="GO:0043531">
    <property type="term" value="F:ADP binding"/>
    <property type="evidence" value="ECO:0007669"/>
    <property type="project" value="InterPro"/>
</dbReference>
<dbReference type="Gene3D" id="1.20.5.4130">
    <property type="match status" value="1"/>
</dbReference>
<dbReference type="PANTHER" id="PTHR36766">
    <property type="entry name" value="PLANT BROAD-SPECTRUM MILDEW RESISTANCE PROTEIN RPW8"/>
    <property type="match status" value="1"/>
</dbReference>
<keyword evidence="12" id="KW-1185">Reference proteome</keyword>
<gene>
    <name evidence="11" type="ORF">C2S53_020135</name>
</gene>
<dbReference type="Gene3D" id="1.10.10.10">
    <property type="entry name" value="Winged helix-like DNA-binding domain superfamily/Winged helix DNA-binding domain"/>
    <property type="match status" value="1"/>
</dbReference>
<evidence type="ECO:0000259" key="10">
    <source>
        <dbReference type="Pfam" id="PF25019"/>
    </source>
</evidence>
<keyword evidence="6" id="KW-0067">ATP-binding</keyword>
<dbReference type="GO" id="GO:0051707">
    <property type="term" value="P:response to other organism"/>
    <property type="evidence" value="ECO:0007669"/>
    <property type="project" value="UniProtKB-ARBA"/>
</dbReference>
<evidence type="ECO:0000313" key="11">
    <source>
        <dbReference type="EMBL" id="KAH6824980.1"/>
    </source>
</evidence>
<dbReference type="Pfam" id="PF25019">
    <property type="entry name" value="LRR_R13L1-DRL21"/>
    <property type="match status" value="1"/>
</dbReference>
<evidence type="ECO:0000256" key="4">
    <source>
        <dbReference type="ARBA" id="ARBA00022741"/>
    </source>
</evidence>
<feature type="domain" description="R13L1/DRL21-like LRR repeat region" evidence="10">
    <location>
        <begin position="667"/>
        <end position="800"/>
    </location>
</feature>
<dbReference type="EMBL" id="SDAM02000268">
    <property type="protein sequence ID" value="KAH6824980.1"/>
    <property type="molecule type" value="Genomic_DNA"/>
</dbReference>
<comment type="similarity">
    <text evidence="1">Belongs to the disease resistance NB-LRR family.</text>
</comment>
<dbReference type="Gene3D" id="3.80.10.10">
    <property type="entry name" value="Ribonuclease Inhibitor"/>
    <property type="match status" value="3"/>
</dbReference>
<dbReference type="InterPro" id="IPR041118">
    <property type="entry name" value="Rx_N"/>
</dbReference>
<dbReference type="InterPro" id="IPR036388">
    <property type="entry name" value="WH-like_DNA-bd_sf"/>
</dbReference>
<evidence type="ECO:0000256" key="2">
    <source>
        <dbReference type="ARBA" id="ARBA00022614"/>
    </source>
</evidence>
<reference evidence="11 12" key="1">
    <citation type="journal article" date="2021" name="Nat. Commun.">
        <title>Incipient diploidization of the medicinal plant Perilla within 10,000 years.</title>
        <authorList>
            <person name="Zhang Y."/>
            <person name="Shen Q."/>
            <person name="Leng L."/>
            <person name="Zhang D."/>
            <person name="Chen S."/>
            <person name="Shi Y."/>
            <person name="Ning Z."/>
            <person name="Chen S."/>
        </authorList>
    </citation>
    <scope>NUCLEOTIDE SEQUENCE [LARGE SCALE GENOMIC DNA]</scope>
    <source>
        <strain evidence="12">cv. PC099</strain>
    </source>
</reference>
<dbReference type="SUPFAM" id="SSF52540">
    <property type="entry name" value="P-loop containing nucleoside triphosphate hydrolases"/>
    <property type="match status" value="1"/>
</dbReference>
<dbReference type="GO" id="GO:0006952">
    <property type="term" value="P:defense response"/>
    <property type="evidence" value="ECO:0007669"/>
    <property type="project" value="UniProtKB-KW"/>
</dbReference>
<dbReference type="InterPro" id="IPR002182">
    <property type="entry name" value="NB-ARC"/>
</dbReference>
<dbReference type="Pfam" id="PF18052">
    <property type="entry name" value="Rx_N"/>
    <property type="match status" value="1"/>
</dbReference>
<dbReference type="InterPro" id="IPR058922">
    <property type="entry name" value="WHD_DRP"/>
</dbReference>
<keyword evidence="4" id="KW-0547">Nucleotide-binding</keyword>
<sequence length="1136" mass="129113">MDEAIVGGIVGAIVGPIVQGVVKKLVSVSAENIKFIRDFKKDLENLKISFDMIQQVLYDAEMRHITDRAVKRWLDNLEDVAFQTDHVLDIFIYVHLRRSSAKNNLRFRTSPSNYFSRLRLGRKIRDIKNKLELINKEAQSYGLQTRFAGANADPNASATAGLETDSFANDQLFLGRDEDVAGIAEILTTSTRTEQVFSVVAIVGMGGSGKTTLARRVYHDEMIRAHFGARIWVLVSQNFDPISVFKKFLMTVTSQTVGAESREIVLKKLQETLRDKTYLLVLDDVWDRGSRKWEDLTKSLSGVTSTTGNAIIVTTRNTEVASVVKPLHNHRLHGLSEEDCWLIIKEKTFGDEFVPFEFEAIGRKIARRCRGLPLAANVVGGVLRGKSKEKWLRIERERLSFVEGDDNYIKKILRLSFDDLDLPFLKKCFTYCSVFPKGEEIEREELIELWMAEGFLQSDQTNEMEIVGSNFLDLLLQSSLLQVVERDNYGNVTRCGMHDLVHDLAFSLLTSPVNDHDSEATCRVRYLGLESSLNLKKAKHLRTWFYRDGDISDKLLNFKCLHALTLTGDRVIELPGSVGKLIHLRYLNISRTRIPCLPNSIYELCFLQTFRANKGKLTKLPSTFSYLISLRHLHIDGGVVLPPEIGRITSLQTLPHFTVSNDQGCQIGELGSLQNLKGKLRIYNLEEVRDEEEAKEANLCSKPNLYKLRFAWDKLKESEANAKNVLEGLQPHQNLKSLSIHGFKGTSFPLWTLKMAVRCEPQGKWRGLNCLMKIKLSNCNCEEIPKMGHLPHLKSLYLKGLPNVRSIDSSFYGTDEKETVFVIFPSLERLTLTDMPNLTVWAGLESSSAVETRLWVFPRLEYLRIYQCRKLKSAPTHFPCLKELDICKMDSGLPLSNICGMRLKSLTELSIERIDELECLPDWLLHNNQTLSTLSIRQCSNLRELPDGLDNLSSLKSFSLVRLCSLMNLPRIIDSLQNSPRLTQLTIALVPNFVATSLIEMGSFRYLQQLEMDVSLERRDSSVSVKDTVDGILQACSSHSLWKLNLTGMEMWDSLPEPLQHLTTLSYLLLENLGIQVLPEWFGNLSSLQILHLRHCKNLRRLASVRAMQRTRLEKANIHILDCPELSNVTAEQLQL</sequence>
<keyword evidence="2" id="KW-0433">Leucine-rich repeat</keyword>
<dbReference type="Gene3D" id="1.10.8.430">
    <property type="entry name" value="Helical domain of apoptotic protease-activating factors"/>
    <property type="match status" value="1"/>
</dbReference>
<dbReference type="Pfam" id="PF00931">
    <property type="entry name" value="NB-ARC"/>
    <property type="match status" value="1"/>
</dbReference>
<evidence type="ECO:0000259" key="8">
    <source>
        <dbReference type="Pfam" id="PF18052"/>
    </source>
</evidence>
<proteinExistence type="inferred from homology"/>
<protein>
    <recommendedName>
        <fullName evidence="13">Disease resistance protein RGA3</fullName>
    </recommendedName>
</protein>
<evidence type="ECO:0008006" key="13">
    <source>
        <dbReference type="Google" id="ProtNLM"/>
    </source>
</evidence>
<keyword evidence="5" id="KW-0611">Plant defense</keyword>
<evidence type="ECO:0000256" key="5">
    <source>
        <dbReference type="ARBA" id="ARBA00022821"/>
    </source>
</evidence>
<dbReference type="PRINTS" id="PR00364">
    <property type="entry name" value="DISEASERSIST"/>
</dbReference>
<dbReference type="AlphaFoldDB" id="A0AAD4P3W0"/>
<dbReference type="PANTHER" id="PTHR36766:SF70">
    <property type="entry name" value="DISEASE RESISTANCE PROTEIN RGA4"/>
    <property type="match status" value="1"/>
</dbReference>